<dbReference type="AlphaFoldDB" id="A0A813N799"/>
<evidence type="ECO:0000313" key="3">
    <source>
        <dbReference type="EMBL" id="CAF3834384.1"/>
    </source>
</evidence>
<sequence>MEKLLHLYLRILDIDPFGYFIRLINISYKQSLDLSNICIQQIDDNIQIRNSYTFHDQIRTILRHGEIVTIYSKDYKQLKFDSEPHIFIAKDVSKWLTDDHITIEISIDNIVFDSRKICSLTTNDIPFLYIKQSNDFKPLSIDKITNTKQYERFIFPYCLSIDNNVNPHNRGISKRNEKKFKRNICYEEKQIVKHFDSYARRLTTAPKIIQSLQKK</sequence>
<organism evidence="2 4">
    <name type="scientific">Adineta steineri</name>
    <dbReference type="NCBI Taxonomy" id="433720"/>
    <lineage>
        <taxon>Eukaryota</taxon>
        <taxon>Metazoa</taxon>
        <taxon>Spiralia</taxon>
        <taxon>Gnathifera</taxon>
        <taxon>Rotifera</taxon>
        <taxon>Eurotatoria</taxon>
        <taxon>Bdelloidea</taxon>
        <taxon>Adinetida</taxon>
        <taxon>Adinetidae</taxon>
        <taxon>Adineta</taxon>
    </lineage>
</organism>
<dbReference type="EMBL" id="CAJOBB010001275">
    <property type="protein sequence ID" value="CAF3834384.1"/>
    <property type="molecule type" value="Genomic_DNA"/>
</dbReference>
<name>A0A813N799_9BILA</name>
<dbReference type="SUPFAM" id="SSF74853">
    <property type="entry name" value="Lamin A/C globular tail domain"/>
    <property type="match status" value="1"/>
</dbReference>
<dbReference type="InterPro" id="IPR001322">
    <property type="entry name" value="Lamin_tail_dom"/>
</dbReference>
<evidence type="ECO:0000313" key="4">
    <source>
        <dbReference type="Proteomes" id="UP000663860"/>
    </source>
</evidence>
<reference evidence="2" key="1">
    <citation type="submission" date="2021-02" db="EMBL/GenBank/DDBJ databases">
        <authorList>
            <person name="Nowell W R."/>
        </authorList>
    </citation>
    <scope>NUCLEOTIDE SEQUENCE</scope>
</reference>
<dbReference type="PROSITE" id="PS51841">
    <property type="entry name" value="LTD"/>
    <property type="match status" value="1"/>
</dbReference>
<protein>
    <recommendedName>
        <fullName evidence="1">LTD domain-containing protein</fullName>
    </recommendedName>
</protein>
<dbReference type="Proteomes" id="UP000663868">
    <property type="component" value="Unassembled WGS sequence"/>
</dbReference>
<evidence type="ECO:0000259" key="1">
    <source>
        <dbReference type="PROSITE" id="PS51841"/>
    </source>
</evidence>
<feature type="domain" description="LTD" evidence="1">
    <location>
        <begin position="1"/>
        <end position="124"/>
    </location>
</feature>
<comment type="caution">
    <text evidence="2">The sequence shown here is derived from an EMBL/GenBank/DDBJ whole genome shotgun (WGS) entry which is preliminary data.</text>
</comment>
<dbReference type="Proteomes" id="UP000663860">
    <property type="component" value="Unassembled WGS sequence"/>
</dbReference>
<evidence type="ECO:0000313" key="2">
    <source>
        <dbReference type="EMBL" id="CAF0730571.1"/>
    </source>
</evidence>
<dbReference type="EMBL" id="CAJNOE010000014">
    <property type="protein sequence ID" value="CAF0730571.1"/>
    <property type="molecule type" value="Genomic_DNA"/>
</dbReference>
<gene>
    <name evidence="2" type="ORF">IZO911_LOCUS2821</name>
    <name evidence="3" type="ORF">KXQ929_LOCUS19064</name>
</gene>
<dbReference type="InterPro" id="IPR036415">
    <property type="entry name" value="Lamin_tail_dom_sf"/>
</dbReference>
<dbReference type="Gene3D" id="2.60.40.1260">
    <property type="entry name" value="Lamin Tail domain"/>
    <property type="match status" value="1"/>
</dbReference>
<proteinExistence type="predicted"/>
<accession>A0A813N799</accession>